<evidence type="ECO:0000313" key="2">
    <source>
        <dbReference type="Proteomes" id="UP001152531"/>
    </source>
</evidence>
<dbReference type="Proteomes" id="UP001152531">
    <property type="component" value="Unassembled WGS sequence"/>
</dbReference>
<keyword evidence="2" id="KW-1185">Reference proteome</keyword>
<evidence type="ECO:0000313" key="1">
    <source>
        <dbReference type="EMBL" id="CAH6718328.1"/>
    </source>
</evidence>
<accession>A0ACA9Y0D2</accession>
<protein>
    <submittedName>
        <fullName evidence="1">Uncharacterized protein</fullName>
    </submittedName>
</protein>
<proteinExistence type="predicted"/>
<organism evidence="1 2">
    <name type="scientific">[Candida] jaroonii</name>
    <dbReference type="NCBI Taxonomy" id="467808"/>
    <lineage>
        <taxon>Eukaryota</taxon>
        <taxon>Fungi</taxon>
        <taxon>Dikarya</taxon>
        <taxon>Ascomycota</taxon>
        <taxon>Saccharomycotina</taxon>
        <taxon>Pichiomycetes</taxon>
        <taxon>Debaryomycetaceae</taxon>
        <taxon>Yamadazyma</taxon>
    </lineage>
</organism>
<sequence length="90" mass="9940">MLKPSRAITLGRIGIRNSSWSSKVNQVNKKFNKIGDENSNESKKTLKVIRATGGISIIVVLCSLLWASSYSDIPITKDFASDLSKDVRKD</sequence>
<name>A0ACA9Y0D2_9ASCO</name>
<comment type="caution">
    <text evidence="1">The sequence shown here is derived from an EMBL/GenBank/DDBJ whole genome shotgun (WGS) entry which is preliminary data.</text>
</comment>
<reference evidence="1" key="1">
    <citation type="submission" date="2022-06" db="EMBL/GenBank/DDBJ databases">
        <authorList>
            <person name="Legras J.-L."/>
            <person name="Devillers H."/>
            <person name="Grondin C."/>
        </authorList>
    </citation>
    <scope>NUCLEOTIDE SEQUENCE</scope>
    <source>
        <strain evidence="1">CLIB 1444</strain>
    </source>
</reference>
<dbReference type="EMBL" id="CALSDN010000001">
    <property type="protein sequence ID" value="CAH6718328.1"/>
    <property type="molecule type" value="Genomic_DNA"/>
</dbReference>
<gene>
    <name evidence="1" type="ORF">CLIB1444_01S04302</name>
</gene>